<dbReference type="InterPro" id="IPR018060">
    <property type="entry name" value="HTH_AraC"/>
</dbReference>
<evidence type="ECO:0000256" key="3">
    <source>
        <dbReference type="ARBA" id="ARBA00023163"/>
    </source>
</evidence>
<organism evidence="6 7">
    <name type="scientific">Ensifer oleiphilus</name>
    <dbReference type="NCBI Taxonomy" id="2742698"/>
    <lineage>
        <taxon>Bacteria</taxon>
        <taxon>Pseudomonadati</taxon>
        <taxon>Pseudomonadota</taxon>
        <taxon>Alphaproteobacteria</taxon>
        <taxon>Hyphomicrobiales</taxon>
        <taxon>Rhizobiaceae</taxon>
        <taxon>Sinorhizobium/Ensifer group</taxon>
        <taxon>Ensifer</taxon>
    </lineage>
</organism>
<feature type="domain" description="HTH araC/xylS-type" evidence="5">
    <location>
        <begin position="214"/>
        <end position="312"/>
    </location>
</feature>
<evidence type="ECO:0000256" key="1">
    <source>
        <dbReference type="ARBA" id="ARBA00023015"/>
    </source>
</evidence>
<dbReference type="InterPro" id="IPR029062">
    <property type="entry name" value="Class_I_gatase-like"/>
</dbReference>
<dbReference type="SUPFAM" id="SSF46689">
    <property type="entry name" value="Homeodomain-like"/>
    <property type="match status" value="2"/>
</dbReference>
<dbReference type="InterPro" id="IPR018062">
    <property type="entry name" value="HTH_AraC-typ_CS"/>
</dbReference>
<dbReference type="InterPro" id="IPR009057">
    <property type="entry name" value="Homeodomain-like_sf"/>
</dbReference>
<dbReference type="PANTHER" id="PTHR43130">
    <property type="entry name" value="ARAC-FAMILY TRANSCRIPTIONAL REGULATOR"/>
    <property type="match status" value="1"/>
</dbReference>
<keyword evidence="2" id="KW-0238">DNA-binding</keyword>
<dbReference type="CDD" id="cd03137">
    <property type="entry name" value="GATase1_AraC_1"/>
    <property type="match status" value="1"/>
</dbReference>
<gene>
    <name evidence="6" type="ORF">HT585_17610</name>
</gene>
<sequence length="342" mass="37696">MHTIAVIAFEGISAFHLSVPCIVFGDEMLKLGVPRYRLLICGENIGSIPTGSGFRIEVTHDLSHLGEADTVIVPAWRDPDERPPEALLQSLKAAHARGARLVGLCLGTFVLGEAGVLDGRPASTHWAWAEEFQRHYPQVALDQDALYVDDGDILTSAGTAAAMDCCLHIVRRDHGAEIANRIARRLVVAPHRHGGQTQYIEKPIPAAVSEVQLGATINWAIAHLDEPLSLEKLAARAGMSLRSFTRHFRKATGTTFTQWLLNQRLATAQRLLETGSCPIERVAEMAGFGSTVSLRQHFTRAFSISPASYRRQFRKRPESAGHRGHRFPLRHDLEAADMDAER</sequence>
<evidence type="ECO:0000256" key="4">
    <source>
        <dbReference type="SAM" id="MobiDB-lite"/>
    </source>
</evidence>
<accession>A0A7Y6Q7W5</accession>
<reference evidence="6 7" key="1">
    <citation type="submission" date="2020-06" db="EMBL/GenBank/DDBJ databases">
        <authorList>
            <person name="Grouzdev D.S."/>
        </authorList>
    </citation>
    <scope>NUCLEOTIDE SEQUENCE [LARGE SCALE GENOMIC DNA]</scope>
    <source>
        <strain evidence="6 7">HO-A22</strain>
    </source>
</reference>
<evidence type="ECO:0000259" key="5">
    <source>
        <dbReference type="PROSITE" id="PS01124"/>
    </source>
</evidence>
<evidence type="ECO:0000313" key="7">
    <source>
        <dbReference type="Proteomes" id="UP000520198"/>
    </source>
</evidence>
<feature type="compositionally biased region" description="Basic and acidic residues" evidence="4">
    <location>
        <begin position="329"/>
        <end position="342"/>
    </location>
</feature>
<feature type="region of interest" description="Disordered" evidence="4">
    <location>
        <begin position="315"/>
        <end position="342"/>
    </location>
</feature>
<keyword evidence="1" id="KW-0805">Transcription regulation</keyword>
<dbReference type="Proteomes" id="UP000520198">
    <property type="component" value="Unassembled WGS sequence"/>
</dbReference>
<comment type="caution">
    <text evidence="6">The sequence shown here is derived from an EMBL/GenBank/DDBJ whole genome shotgun (WGS) entry which is preliminary data.</text>
</comment>
<evidence type="ECO:0000313" key="6">
    <source>
        <dbReference type="EMBL" id="NVD40689.1"/>
    </source>
</evidence>
<dbReference type="PANTHER" id="PTHR43130:SF3">
    <property type="entry name" value="HTH-TYPE TRANSCRIPTIONAL REGULATOR RV1931C"/>
    <property type="match status" value="1"/>
</dbReference>
<dbReference type="EMBL" id="JABWDU010000003">
    <property type="protein sequence ID" value="NVD40689.1"/>
    <property type="molecule type" value="Genomic_DNA"/>
</dbReference>
<dbReference type="PROSITE" id="PS00041">
    <property type="entry name" value="HTH_ARAC_FAMILY_1"/>
    <property type="match status" value="1"/>
</dbReference>
<proteinExistence type="predicted"/>
<dbReference type="InterPro" id="IPR052158">
    <property type="entry name" value="INH-QAR"/>
</dbReference>
<dbReference type="GO" id="GO:0043565">
    <property type="term" value="F:sequence-specific DNA binding"/>
    <property type="evidence" value="ECO:0007669"/>
    <property type="project" value="InterPro"/>
</dbReference>
<dbReference type="InterPro" id="IPR002818">
    <property type="entry name" value="DJ-1/PfpI"/>
</dbReference>
<evidence type="ECO:0000256" key="2">
    <source>
        <dbReference type="ARBA" id="ARBA00023125"/>
    </source>
</evidence>
<dbReference type="Pfam" id="PF01965">
    <property type="entry name" value="DJ-1_PfpI"/>
    <property type="match status" value="1"/>
</dbReference>
<dbReference type="SMART" id="SM00342">
    <property type="entry name" value="HTH_ARAC"/>
    <property type="match status" value="1"/>
</dbReference>
<dbReference type="RefSeq" id="WP_176354130.1">
    <property type="nucleotide sequence ID" value="NZ_JABWDU010000003.1"/>
</dbReference>
<dbReference type="PROSITE" id="PS01124">
    <property type="entry name" value="HTH_ARAC_FAMILY_2"/>
    <property type="match status" value="1"/>
</dbReference>
<dbReference type="SUPFAM" id="SSF52317">
    <property type="entry name" value="Class I glutamine amidotransferase-like"/>
    <property type="match status" value="1"/>
</dbReference>
<dbReference type="AlphaFoldDB" id="A0A7Y6Q7W5"/>
<name>A0A7Y6Q7W5_9HYPH</name>
<keyword evidence="3" id="KW-0804">Transcription</keyword>
<keyword evidence="7" id="KW-1185">Reference proteome</keyword>
<dbReference type="GO" id="GO:0003700">
    <property type="term" value="F:DNA-binding transcription factor activity"/>
    <property type="evidence" value="ECO:0007669"/>
    <property type="project" value="InterPro"/>
</dbReference>
<protein>
    <submittedName>
        <fullName evidence="6">Helix-turn-helix domain-containing protein</fullName>
    </submittedName>
</protein>
<dbReference type="Gene3D" id="3.40.50.880">
    <property type="match status" value="1"/>
</dbReference>
<dbReference type="Pfam" id="PF12833">
    <property type="entry name" value="HTH_18"/>
    <property type="match status" value="1"/>
</dbReference>
<dbReference type="Gene3D" id="1.10.10.60">
    <property type="entry name" value="Homeodomain-like"/>
    <property type="match status" value="1"/>
</dbReference>